<keyword evidence="2" id="KW-1185">Reference proteome</keyword>
<protein>
    <submittedName>
        <fullName evidence="1">Uncharacterized protein</fullName>
    </submittedName>
</protein>
<comment type="caution">
    <text evidence="1">The sequence shown here is derived from an EMBL/GenBank/DDBJ whole genome shotgun (WGS) entry which is preliminary data.</text>
</comment>
<evidence type="ECO:0000313" key="2">
    <source>
        <dbReference type="Proteomes" id="UP001178507"/>
    </source>
</evidence>
<dbReference type="EMBL" id="CAUJNA010001491">
    <property type="protein sequence ID" value="CAJ1387272.1"/>
    <property type="molecule type" value="Genomic_DNA"/>
</dbReference>
<name>A0AA36N1G4_9DINO</name>
<evidence type="ECO:0000313" key="1">
    <source>
        <dbReference type="EMBL" id="CAJ1387272.1"/>
    </source>
</evidence>
<accession>A0AA36N1G4</accession>
<sequence>MYAHCATVAGAAHFVFHAASSLCSCPPKGSAAREAGPDFIGGAIACKDLVNRWGWAG</sequence>
<dbReference type="AlphaFoldDB" id="A0AA36N1G4"/>
<reference evidence="1" key="1">
    <citation type="submission" date="2023-08" db="EMBL/GenBank/DDBJ databases">
        <authorList>
            <person name="Chen Y."/>
            <person name="Shah S."/>
            <person name="Dougan E. K."/>
            <person name="Thang M."/>
            <person name="Chan C."/>
        </authorList>
    </citation>
    <scope>NUCLEOTIDE SEQUENCE</scope>
</reference>
<organism evidence="1 2">
    <name type="scientific">Effrenium voratum</name>
    <dbReference type="NCBI Taxonomy" id="2562239"/>
    <lineage>
        <taxon>Eukaryota</taxon>
        <taxon>Sar</taxon>
        <taxon>Alveolata</taxon>
        <taxon>Dinophyceae</taxon>
        <taxon>Suessiales</taxon>
        <taxon>Symbiodiniaceae</taxon>
        <taxon>Effrenium</taxon>
    </lineage>
</organism>
<proteinExistence type="predicted"/>
<dbReference type="Proteomes" id="UP001178507">
    <property type="component" value="Unassembled WGS sequence"/>
</dbReference>
<gene>
    <name evidence="1" type="ORF">EVOR1521_LOCUS13388</name>
</gene>